<evidence type="ECO:0000259" key="3">
    <source>
        <dbReference type="Pfam" id="PF05189"/>
    </source>
</evidence>
<dbReference type="PANTHER" id="PTHR11096">
    <property type="entry name" value="RNA 3' TERMINAL PHOSPHATE CYCLASE"/>
    <property type="match status" value="1"/>
</dbReference>
<keyword evidence="1" id="KW-0547">Nucleotide-binding</keyword>
<dbReference type="Gene3D" id="3.65.10.20">
    <property type="entry name" value="RNA 3'-terminal phosphate cyclase domain"/>
    <property type="match status" value="1"/>
</dbReference>
<organism evidence="4 5">
    <name type="scientific">Riccia sorocarpa</name>
    <dbReference type="NCBI Taxonomy" id="122646"/>
    <lineage>
        <taxon>Eukaryota</taxon>
        <taxon>Viridiplantae</taxon>
        <taxon>Streptophyta</taxon>
        <taxon>Embryophyta</taxon>
        <taxon>Marchantiophyta</taxon>
        <taxon>Marchantiopsida</taxon>
        <taxon>Marchantiidae</taxon>
        <taxon>Marchantiales</taxon>
        <taxon>Ricciaceae</taxon>
        <taxon>Riccia</taxon>
    </lineage>
</organism>
<evidence type="ECO:0000259" key="2">
    <source>
        <dbReference type="Pfam" id="PF01137"/>
    </source>
</evidence>
<dbReference type="InterPro" id="IPR037136">
    <property type="entry name" value="RNA3'_phos_cyclase_dom_sf"/>
</dbReference>
<dbReference type="AlphaFoldDB" id="A0ABD3IDU7"/>
<protein>
    <recommendedName>
        <fullName evidence="6">RNA 3'-terminal-phosphate cyclase (ATP)</fullName>
    </recommendedName>
</protein>
<evidence type="ECO:0000313" key="5">
    <source>
        <dbReference type="Proteomes" id="UP001633002"/>
    </source>
</evidence>
<feature type="domain" description="RNA 3'-terminal phosphate cyclase insert" evidence="3">
    <location>
        <begin position="199"/>
        <end position="289"/>
    </location>
</feature>
<dbReference type="InterPro" id="IPR013791">
    <property type="entry name" value="RNA3'-term_phos_cycl_insert"/>
</dbReference>
<proteinExistence type="predicted"/>
<name>A0ABD3IDU7_9MARC</name>
<dbReference type="PROSITE" id="PS01287">
    <property type="entry name" value="RTC"/>
    <property type="match status" value="1"/>
</dbReference>
<keyword evidence="5" id="KW-1185">Reference proteome</keyword>
<evidence type="ECO:0000256" key="1">
    <source>
        <dbReference type="PIRSR" id="PIRSR005378-2"/>
    </source>
</evidence>
<dbReference type="InterPro" id="IPR013792">
    <property type="entry name" value="RNA3'P_cycl/enolpyr_Trfase_a/b"/>
</dbReference>
<dbReference type="SUPFAM" id="SSF55205">
    <property type="entry name" value="EPT/RTPC-like"/>
    <property type="match status" value="1"/>
</dbReference>
<evidence type="ECO:0008006" key="6">
    <source>
        <dbReference type="Google" id="ProtNLM"/>
    </source>
</evidence>
<dbReference type="PANTHER" id="PTHR11096:SF0">
    <property type="entry name" value="RNA 3'-TERMINAL PHOSPHATE CYCLASE"/>
    <property type="match status" value="1"/>
</dbReference>
<feature type="domain" description="RNA 3'-terminal phosphate cyclase" evidence="2">
    <location>
        <begin position="14"/>
        <end position="313"/>
    </location>
</feature>
<dbReference type="Pfam" id="PF01137">
    <property type="entry name" value="RTC"/>
    <property type="match status" value="1"/>
</dbReference>
<dbReference type="Proteomes" id="UP001633002">
    <property type="component" value="Unassembled WGS sequence"/>
</dbReference>
<feature type="binding site" evidence="1">
    <location>
        <position position="107"/>
    </location>
    <ligand>
        <name>ATP</name>
        <dbReference type="ChEBI" id="CHEBI:30616"/>
    </ligand>
</feature>
<dbReference type="InterPro" id="IPR000228">
    <property type="entry name" value="RNA3'_term_phos_cyc"/>
</dbReference>
<dbReference type="Pfam" id="PF05189">
    <property type="entry name" value="RTC_insert"/>
    <property type="match status" value="1"/>
</dbReference>
<keyword evidence="1" id="KW-0067">ATP-binding</keyword>
<dbReference type="InterPro" id="IPR020719">
    <property type="entry name" value="RNA3'_term_phos_cycl-like_CS"/>
</dbReference>
<dbReference type="InterPro" id="IPR036553">
    <property type="entry name" value="RPTC_insert"/>
</dbReference>
<comment type="caution">
    <text evidence="4">The sequence shown here is derived from an EMBL/GenBank/DDBJ whole genome shotgun (WGS) entry which is preliminary data.</text>
</comment>
<reference evidence="4 5" key="1">
    <citation type="submission" date="2024-09" db="EMBL/GenBank/DDBJ databases">
        <title>Chromosome-scale assembly of Riccia sorocarpa.</title>
        <authorList>
            <person name="Paukszto L."/>
        </authorList>
    </citation>
    <scope>NUCLEOTIDE SEQUENCE [LARGE SCALE GENOMIC DNA]</scope>
    <source>
        <strain evidence="4">LP-2024</strain>
        <tissue evidence="4">Aerial parts of the thallus</tissue>
    </source>
</reference>
<accession>A0ABD3IDU7</accession>
<evidence type="ECO:0000313" key="4">
    <source>
        <dbReference type="EMBL" id="KAL3701274.1"/>
    </source>
</evidence>
<gene>
    <name evidence="4" type="ORF">R1sor_019296</name>
</gene>
<dbReference type="Gene3D" id="3.30.360.20">
    <property type="entry name" value="RNA 3'-terminal phosphate cyclase, insert domain"/>
    <property type="match status" value="1"/>
</dbReference>
<dbReference type="InterPro" id="IPR023797">
    <property type="entry name" value="RNA3'_phos_cyclase_dom"/>
</dbReference>
<sequence>MDQNDIIVLDGSKLEGGGQILRNCVSYSALLRKPVRVITIRAQRTPPGLRAQHLKGIELVQELCGATMDGGVVTSETLTFLPGPLQGSGNEIVADTKTAGSITLLIQTVLPVLLFLPTNGTGAGQATSVLLKGGTNATCAPQVDYFLRVFLPIAERMFGNGRVSATVLRRGYYPRGGGEVRLEVSPLQPGEKIRAIDLTERGELTRIRGYIYVGGVLPKSMAWAMRKVVLRELRKANISKEKFSTLEEDLYVCKEDNASGGGSGVVLWAETDKGCILAGTGIGKSQVLAGPLSLHTQTAMWVANEMTGVDFSVEKVDDTKFLIQCEGIGHSV</sequence>
<dbReference type="PIRSF" id="PIRSF005378">
    <property type="entry name" value="RNA3'_term_phos_cycl_euk"/>
    <property type="match status" value="1"/>
</dbReference>
<dbReference type="EMBL" id="JBJQOH010000001">
    <property type="protein sequence ID" value="KAL3701274.1"/>
    <property type="molecule type" value="Genomic_DNA"/>
</dbReference>